<feature type="compositionally biased region" description="Polar residues" evidence="1">
    <location>
        <begin position="820"/>
        <end position="832"/>
    </location>
</feature>
<feature type="compositionally biased region" description="Polar residues" evidence="1">
    <location>
        <begin position="462"/>
        <end position="471"/>
    </location>
</feature>
<dbReference type="GeneID" id="70250395"/>
<feature type="compositionally biased region" description="Polar residues" evidence="1">
    <location>
        <begin position="690"/>
        <end position="711"/>
    </location>
</feature>
<dbReference type="InterPro" id="IPR058155">
    <property type="entry name" value="Skg3/CAF120-like_PH"/>
</dbReference>
<feature type="region of interest" description="Disordered" evidence="1">
    <location>
        <begin position="912"/>
        <end position="982"/>
    </location>
</feature>
<feature type="compositionally biased region" description="Polar residues" evidence="1">
    <location>
        <begin position="491"/>
        <end position="503"/>
    </location>
</feature>
<dbReference type="InterPro" id="IPR011993">
    <property type="entry name" value="PH-like_dom_sf"/>
</dbReference>
<dbReference type="FunFam" id="2.30.29.30:FF:000203">
    <property type="entry name" value="PH domain-containing protein"/>
    <property type="match status" value="1"/>
</dbReference>
<feature type="region of interest" description="Disordered" evidence="1">
    <location>
        <begin position="13"/>
        <end position="63"/>
    </location>
</feature>
<dbReference type="EMBL" id="JAJTJA010000004">
    <property type="protein sequence ID" value="KAH8700601.1"/>
    <property type="molecule type" value="Genomic_DNA"/>
</dbReference>
<feature type="region of interest" description="Disordered" evidence="1">
    <location>
        <begin position="516"/>
        <end position="535"/>
    </location>
</feature>
<evidence type="ECO:0000313" key="4">
    <source>
        <dbReference type="Proteomes" id="UP001201262"/>
    </source>
</evidence>
<feature type="compositionally biased region" description="Polar residues" evidence="1">
    <location>
        <begin position="1019"/>
        <end position="1029"/>
    </location>
</feature>
<dbReference type="AlphaFoldDB" id="A0AAD4KYV9"/>
<feature type="region of interest" description="Disordered" evidence="1">
    <location>
        <begin position="812"/>
        <end position="845"/>
    </location>
</feature>
<feature type="compositionally biased region" description="Polar residues" evidence="1">
    <location>
        <begin position="1171"/>
        <end position="1188"/>
    </location>
</feature>
<dbReference type="Pfam" id="PF00169">
    <property type="entry name" value="PH"/>
    <property type="match status" value="1"/>
</dbReference>
<feature type="compositionally biased region" description="Low complexity" evidence="1">
    <location>
        <begin position="1196"/>
        <end position="1215"/>
    </location>
</feature>
<evidence type="ECO:0000313" key="3">
    <source>
        <dbReference type="EMBL" id="KAH8700601.1"/>
    </source>
</evidence>
<feature type="compositionally biased region" description="Low complexity" evidence="1">
    <location>
        <begin position="472"/>
        <end position="490"/>
    </location>
</feature>
<comment type="caution">
    <text evidence="3">The sequence shown here is derived from an EMBL/GenBank/DDBJ whole genome shotgun (WGS) entry which is preliminary data.</text>
</comment>
<feature type="domain" description="PH" evidence="2">
    <location>
        <begin position="105"/>
        <end position="223"/>
    </location>
</feature>
<accession>A0AAD4KYV9</accession>
<feature type="region of interest" description="Disordered" evidence="1">
    <location>
        <begin position="664"/>
        <end position="711"/>
    </location>
</feature>
<name>A0AAD4KYV9_9EURO</name>
<proteinExistence type="predicted"/>
<dbReference type="Pfam" id="PF25381">
    <property type="entry name" value="PH_26"/>
    <property type="match status" value="1"/>
</dbReference>
<feature type="region of interest" description="Disordered" evidence="1">
    <location>
        <begin position="999"/>
        <end position="1029"/>
    </location>
</feature>
<evidence type="ECO:0000259" key="2">
    <source>
        <dbReference type="PROSITE" id="PS50003"/>
    </source>
</evidence>
<dbReference type="RefSeq" id="XP_046074307.1">
    <property type="nucleotide sequence ID" value="XM_046220108.1"/>
</dbReference>
<dbReference type="Proteomes" id="UP001201262">
    <property type="component" value="Unassembled WGS sequence"/>
</dbReference>
<dbReference type="PROSITE" id="PS50003">
    <property type="entry name" value="PH_DOMAIN"/>
    <property type="match status" value="1"/>
</dbReference>
<dbReference type="Gene3D" id="2.30.29.30">
    <property type="entry name" value="Pleckstrin-homology domain (PH domain)/Phosphotyrosine-binding domain (PTB)"/>
    <property type="match status" value="1"/>
</dbReference>
<dbReference type="SMART" id="SM00233">
    <property type="entry name" value="PH"/>
    <property type="match status" value="1"/>
</dbReference>
<keyword evidence="4" id="KW-1185">Reference proteome</keyword>
<protein>
    <submittedName>
        <fullName evidence="3">PH domain protein</fullName>
    </submittedName>
</protein>
<feature type="compositionally biased region" description="Low complexity" evidence="1">
    <location>
        <begin position="1222"/>
        <end position="1254"/>
    </location>
</feature>
<feature type="compositionally biased region" description="Polar residues" evidence="1">
    <location>
        <begin position="17"/>
        <end position="27"/>
    </location>
</feature>
<feature type="compositionally biased region" description="Polar residues" evidence="1">
    <location>
        <begin position="964"/>
        <end position="982"/>
    </location>
</feature>
<organism evidence="3 4">
    <name type="scientific">Talaromyces proteolyticus</name>
    <dbReference type="NCBI Taxonomy" id="1131652"/>
    <lineage>
        <taxon>Eukaryota</taxon>
        <taxon>Fungi</taxon>
        <taxon>Dikarya</taxon>
        <taxon>Ascomycota</taxon>
        <taxon>Pezizomycotina</taxon>
        <taxon>Eurotiomycetes</taxon>
        <taxon>Eurotiomycetidae</taxon>
        <taxon>Eurotiales</taxon>
        <taxon>Trichocomaceae</taxon>
        <taxon>Talaromyces</taxon>
        <taxon>Talaromyces sect. Bacilispori</taxon>
    </lineage>
</organism>
<feature type="compositionally biased region" description="Polar residues" evidence="1">
    <location>
        <begin position="543"/>
        <end position="556"/>
    </location>
</feature>
<evidence type="ECO:0000256" key="1">
    <source>
        <dbReference type="SAM" id="MobiDB-lite"/>
    </source>
</evidence>
<dbReference type="SUPFAM" id="SSF50729">
    <property type="entry name" value="PH domain-like"/>
    <property type="match status" value="1"/>
</dbReference>
<feature type="region of interest" description="Disordered" evidence="1">
    <location>
        <begin position="1171"/>
        <end position="1254"/>
    </location>
</feature>
<sequence length="1254" mass="139137">MGRSRVLSFISAFAPKHSQNTTPQDTANPVPAQSGRLSKIDKHDPAPFRPSPSSSGTPLSVSDRSSVMRPASMAFTYQAPQTDIASDTLPELLPVFTFLNSHSNKLYQEGYFLKLNDLDTQGRPCTDRKWVECFAQLVGTVLSLWDANALDAAGQDGEVPPTFINLADCSLKMIETLPTRDKTSKPLQNILSISTAGKNRYLFHFNSFHSLTQWTAGIRLSLFEHTSLLEAYTGSIIAGKGKELNDIRMIMERCRFKHEDWARVRFGAGTPWRRCWCVITQPDEKEYQKMQKSVKKRSAYDRTTPVLTGNIKFYDTKKTKKAQPIATITNGYAAYAIYPQSKPLIDQSTLLKLEGNITIHSQTDSTTEGFVFIMPEIRPAVSGFEIMLRFLFPVFDTFGLYGRPTRLIADTNNVKSLMLAFPKQKRYGYLDVLDVVNLINTSGSQNWTERDWRKQLREATGQRMSTVNSPASSISGGRSRQRSSLPGRSGNTRFQEPSKPWSTEFNQSADAIIETSNTNTAPAPPGPGQHYGHNRAVSDTSAFTTINSPDRTSAPATQLLRDRPPEPPVHGVTFESERPSTRHSNASSSDPEPFARPPPQEFVRPDLRPNGPPAPVAVPPAFAHQPGEIPTSRPQPSLELRRANNRMSNSTLAQFAEVGGIHGAAATSNPLEPHTSLYPIDQHNERLPSSRGSDLFLNTNSSKQSLPSGPIQNEATKAVSSRPISQVPSLHIDTSKVTKRKPLPTQPVYVAELNVDPDQASLHDPVSAASDPSLRDLQHTVDEAALDRVLPHHVLFSPPPKPATSQIIHAARLDDESNYDNDSPSPSYASTRRSTDTKRSEASIPQTRMGVLKTVGDAPPTSQEVTIGDARFFANQELPKENPDIPTIDFGPTMAHSLHTRSPSMSDVLNQFGHGRSDSELTARNDTTPGHHARKLSRSPGGDDKRRSVVWQPGMTNARAESPANRTITPEQFVHQRSGSSPRISPAYLAAVRPHSGDWAMTSHQHSPSRELPPRPHSRGSTMMLNQSNMPYRPHSRSPTMMLNQGELPPRPNSRGSNMLLSQNDISNHLSAREQEHVARMTGQAFFNLSNTNVKQNVGSGGLIGAIDAREREKKSMKEGVSNQMVQQAIAQRQHQQMHEVQQQHAKVRSIYNMPGASYTWDALNHMNFVNNPPNSAAQQSWNDTPRLTPTPPAAQHSNHYSQQYTSHQYQNPQYQSPPPYQSQQYPGQQYPGQQYPGQQYPGQQYSSHYPSYQ</sequence>
<feature type="compositionally biased region" description="Low complexity" evidence="1">
    <location>
        <begin position="51"/>
        <end position="62"/>
    </location>
</feature>
<reference evidence="3" key="1">
    <citation type="submission" date="2021-12" db="EMBL/GenBank/DDBJ databases">
        <title>Convergent genome expansion in fungi linked to evolution of root-endophyte symbiosis.</title>
        <authorList>
            <consortium name="DOE Joint Genome Institute"/>
            <person name="Ke Y.-H."/>
            <person name="Bonito G."/>
            <person name="Liao H.-L."/>
            <person name="Looney B."/>
            <person name="Rojas-Flechas A."/>
            <person name="Nash J."/>
            <person name="Hameed K."/>
            <person name="Schadt C."/>
            <person name="Martin F."/>
            <person name="Crous P.W."/>
            <person name="Miettinen O."/>
            <person name="Magnuson J.K."/>
            <person name="Labbe J."/>
            <person name="Jacobson D."/>
            <person name="Doktycz M.J."/>
            <person name="Veneault-Fourrey C."/>
            <person name="Kuo A."/>
            <person name="Mondo S."/>
            <person name="Calhoun S."/>
            <person name="Riley R."/>
            <person name="Ohm R."/>
            <person name="LaButti K."/>
            <person name="Andreopoulos B."/>
            <person name="Pangilinan J."/>
            <person name="Nolan M."/>
            <person name="Tritt A."/>
            <person name="Clum A."/>
            <person name="Lipzen A."/>
            <person name="Daum C."/>
            <person name="Barry K."/>
            <person name="Grigoriev I.V."/>
            <person name="Vilgalys R."/>
        </authorList>
    </citation>
    <scope>NUCLEOTIDE SEQUENCE</scope>
    <source>
        <strain evidence="3">PMI_201</strain>
    </source>
</reference>
<gene>
    <name evidence="3" type="ORF">BGW36DRAFT_425416</name>
</gene>
<feature type="region of interest" description="Disordered" evidence="1">
    <location>
        <begin position="459"/>
        <end position="503"/>
    </location>
</feature>
<feature type="region of interest" description="Disordered" evidence="1">
    <location>
        <begin position="543"/>
        <end position="616"/>
    </location>
</feature>
<dbReference type="InterPro" id="IPR001849">
    <property type="entry name" value="PH_domain"/>
</dbReference>